<accession>A0A0B0MHZ9</accession>
<proteinExistence type="predicted"/>
<protein>
    <submittedName>
        <fullName evidence="1">Uncharacterized protein</fullName>
    </submittedName>
</protein>
<sequence>MELEMTSFYPHRQTHGRVSRPCVTHGLCSNTSVCLGRVKPTPNFELN</sequence>
<dbReference type="Proteomes" id="UP000032142">
    <property type="component" value="Unassembled WGS sequence"/>
</dbReference>
<keyword evidence="2" id="KW-1185">Reference proteome</keyword>
<organism evidence="1 2">
    <name type="scientific">Gossypium arboreum</name>
    <name type="common">Tree cotton</name>
    <name type="synonym">Gossypium nanking</name>
    <dbReference type="NCBI Taxonomy" id="29729"/>
    <lineage>
        <taxon>Eukaryota</taxon>
        <taxon>Viridiplantae</taxon>
        <taxon>Streptophyta</taxon>
        <taxon>Embryophyta</taxon>
        <taxon>Tracheophyta</taxon>
        <taxon>Spermatophyta</taxon>
        <taxon>Magnoliopsida</taxon>
        <taxon>eudicotyledons</taxon>
        <taxon>Gunneridae</taxon>
        <taxon>Pentapetalae</taxon>
        <taxon>rosids</taxon>
        <taxon>malvids</taxon>
        <taxon>Malvales</taxon>
        <taxon>Malvaceae</taxon>
        <taxon>Malvoideae</taxon>
        <taxon>Gossypium</taxon>
    </lineage>
</organism>
<comment type="caution">
    <text evidence="1">The sequence shown here is derived from an EMBL/GenBank/DDBJ whole genome shotgun (WGS) entry which is preliminary data.</text>
</comment>
<name>A0A0B0MHZ9_GOSAR</name>
<dbReference type="EMBL" id="JRRC01063533">
    <property type="protein sequence ID" value="KHF99083.1"/>
    <property type="molecule type" value="Genomic_DNA"/>
</dbReference>
<evidence type="ECO:0000313" key="1">
    <source>
        <dbReference type="EMBL" id="KHF99083.1"/>
    </source>
</evidence>
<evidence type="ECO:0000313" key="2">
    <source>
        <dbReference type="Proteomes" id="UP000032142"/>
    </source>
</evidence>
<reference evidence="2" key="1">
    <citation type="submission" date="2014-09" db="EMBL/GenBank/DDBJ databases">
        <authorList>
            <person name="Mudge J."/>
            <person name="Ramaraj T."/>
            <person name="Lindquist I.E."/>
            <person name="Bharti A.K."/>
            <person name="Sundararajan A."/>
            <person name="Cameron C.T."/>
            <person name="Woodward J.E."/>
            <person name="May G.D."/>
            <person name="Brubaker C."/>
            <person name="Broadhvest J."/>
            <person name="Wilkins T.A."/>
        </authorList>
    </citation>
    <scope>NUCLEOTIDE SEQUENCE</scope>
    <source>
        <strain evidence="2">cv. AKA8401</strain>
    </source>
</reference>
<gene>
    <name evidence="1" type="ORF">F383_19946</name>
</gene>
<dbReference type="AlphaFoldDB" id="A0A0B0MHZ9"/>